<evidence type="ECO:0000313" key="1">
    <source>
        <dbReference type="EMBL" id="CAH8304098.1"/>
    </source>
</evidence>
<keyword evidence="2" id="KW-1185">Reference proteome</keyword>
<gene>
    <name evidence="1" type="ORF">ERUC_LOCUS3556</name>
</gene>
<dbReference type="AlphaFoldDB" id="A0ABC8J081"/>
<organism evidence="1 2">
    <name type="scientific">Eruca vesicaria subsp. sativa</name>
    <name type="common">Garden rocket</name>
    <name type="synonym">Eruca sativa</name>
    <dbReference type="NCBI Taxonomy" id="29727"/>
    <lineage>
        <taxon>Eukaryota</taxon>
        <taxon>Viridiplantae</taxon>
        <taxon>Streptophyta</taxon>
        <taxon>Embryophyta</taxon>
        <taxon>Tracheophyta</taxon>
        <taxon>Spermatophyta</taxon>
        <taxon>Magnoliopsida</taxon>
        <taxon>eudicotyledons</taxon>
        <taxon>Gunneridae</taxon>
        <taxon>Pentapetalae</taxon>
        <taxon>rosids</taxon>
        <taxon>malvids</taxon>
        <taxon>Brassicales</taxon>
        <taxon>Brassicaceae</taxon>
        <taxon>Brassiceae</taxon>
        <taxon>Eruca</taxon>
    </lineage>
</organism>
<dbReference type="EMBL" id="CAKOAT010059488">
    <property type="protein sequence ID" value="CAH8304098.1"/>
    <property type="molecule type" value="Genomic_DNA"/>
</dbReference>
<protein>
    <submittedName>
        <fullName evidence="1">Uncharacterized protein</fullName>
    </submittedName>
</protein>
<evidence type="ECO:0000313" key="2">
    <source>
        <dbReference type="Proteomes" id="UP001642260"/>
    </source>
</evidence>
<proteinExistence type="predicted"/>
<comment type="caution">
    <text evidence="1">The sequence shown here is derived from an EMBL/GenBank/DDBJ whole genome shotgun (WGS) entry which is preliminary data.</text>
</comment>
<dbReference type="Proteomes" id="UP001642260">
    <property type="component" value="Unassembled WGS sequence"/>
</dbReference>
<name>A0ABC8J081_ERUVS</name>
<reference evidence="1 2" key="1">
    <citation type="submission" date="2022-03" db="EMBL/GenBank/DDBJ databases">
        <authorList>
            <person name="Macdonald S."/>
            <person name="Ahmed S."/>
            <person name="Newling K."/>
        </authorList>
    </citation>
    <scope>NUCLEOTIDE SEQUENCE [LARGE SCALE GENOMIC DNA]</scope>
</reference>
<accession>A0ABC8J081</accession>
<sequence>MEAWSNTETLILGQQATYVSPAAKPEPYLGTGDRYFTLGSSSSSSSSNGMGYLVPVMMNQALESSPWSDQPYDSIREKKIELPTVPMETQQQQHEDIITNSAAQLHLEAQDNVPLINQTMEAQATDLPVNQGIDESH</sequence>